<dbReference type="Gene3D" id="3.20.110.10">
    <property type="entry name" value="Glycoside hydrolase 38, N terminal domain"/>
    <property type="match status" value="1"/>
</dbReference>
<dbReference type="InterPro" id="IPR027291">
    <property type="entry name" value="Glyco_hydro_38_N_sf"/>
</dbReference>
<dbReference type="SUPFAM" id="SSF74650">
    <property type="entry name" value="Galactose mutarotase-like"/>
    <property type="match status" value="1"/>
</dbReference>
<dbReference type="AlphaFoldDB" id="A0A523RT81"/>
<reference evidence="2 3" key="1">
    <citation type="submission" date="2019-03" db="EMBL/GenBank/DDBJ databases">
        <title>Metabolic potential of uncultured bacteria and archaea associated with petroleum seepage in deep-sea sediments.</title>
        <authorList>
            <person name="Dong X."/>
            <person name="Hubert C."/>
        </authorList>
    </citation>
    <scope>NUCLEOTIDE SEQUENCE [LARGE SCALE GENOMIC DNA]</scope>
    <source>
        <strain evidence="2">E44_bin7</strain>
    </source>
</reference>
<dbReference type="PANTHER" id="PTHR46017:SF1">
    <property type="entry name" value="ALPHA-MANNOSIDASE 2C1"/>
    <property type="match status" value="1"/>
</dbReference>
<gene>
    <name evidence="2" type="ORF">E3J84_05645</name>
</gene>
<organism evidence="2 3">
    <name type="scientific">Aerophobetes bacterium</name>
    <dbReference type="NCBI Taxonomy" id="2030807"/>
    <lineage>
        <taxon>Bacteria</taxon>
        <taxon>Candidatus Aerophobota</taxon>
    </lineage>
</organism>
<dbReference type="GO" id="GO:0009313">
    <property type="term" value="P:oligosaccharide catabolic process"/>
    <property type="evidence" value="ECO:0007669"/>
    <property type="project" value="TreeGrafter"/>
</dbReference>
<dbReference type="GO" id="GO:0006013">
    <property type="term" value="P:mannose metabolic process"/>
    <property type="evidence" value="ECO:0007669"/>
    <property type="project" value="InterPro"/>
</dbReference>
<name>A0A523RT81_UNCAE</name>
<dbReference type="Pfam" id="PF01074">
    <property type="entry name" value="Glyco_hydro_38N"/>
    <property type="match status" value="1"/>
</dbReference>
<evidence type="ECO:0000313" key="3">
    <source>
        <dbReference type="Proteomes" id="UP000316360"/>
    </source>
</evidence>
<dbReference type="PANTHER" id="PTHR46017">
    <property type="entry name" value="ALPHA-MANNOSIDASE 2C1"/>
    <property type="match status" value="1"/>
</dbReference>
<accession>A0A523RT81</accession>
<dbReference type="GO" id="GO:0004559">
    <property type="term" value="F:alpha-mannosidase activity"/>
    <property type="evidence" value="ECO:0007669"/>
    <property type="project" value="InterPro"/>
</dbReference>
<protein>
    <recommendedName>
        <fullName evidence="1">Glycoside hydrolase family 38 N-terminal domain-containing protein</fullName>
    </recommendedName>
</protein>
<dbReference type="Proteomes" id="UP000316360">
    <property type="component" value="Unassembled WGS sequence"/>
</dbReference>
<evidence type="ECO:0000259" key="1">
    <source>
        <dbReference type="Pfam" id="PF01074"/>
    </source>
</evidence>
<sequence>MKQVLSVKIENNRGTLKNGKLKVDMPGRELCFDIPLITKGVNVHPISIPEVDKPTLAAFSLIVGSSKWMYKSVIKRKRHWKIHLIPFSHHDIGYTDLQPLVVAKHKRYFDKIIEYCRESEDYPEEARFRWTCDTAWAVKNYLDDPRTRGKDFLELVKKGRVEVTALFAALSSPLVSSEELIRALYYTFELKRKYQVPIKTAMTTDIPGHPWIFPQLLSKAGIRYLSTAVNQTYSQNNQLRAKAPYLPRPFYWESPDGSRVLTWNADLDYTYLEGFLLGCVEDFRKEYKNLREYVLSFHNEDLKHLLKIPDRALPEHLELLEKKGYPYDAIQLRAPSGILGDNLPPTFKIVETAREWNEQWAYPKLIISTNAEFFQYMERAYNKRFPSCKGDWTDWWADGPASSAYETGLNRRTHEELASAEKFSTLAFSINKESGYPAEDISKAYENMMLFDEHTWGMHDCFRNPHSHSTKIHWRIKSSFAYDASWIATDILKKSLTRIASNIKTEDGCYHIAIFNSLSWSRTDLVNLSLPLNICNDGNFKIIDVKTDESLPYQIVDYLPEEKIYRIMFIAREVPGI</sequence>
<proteinExistence type="predicted"/>
<feature type="non-terminal residue" evidence="2">
    <location>
        <position position="577"/>
    </location>
</feature>
<dbReference type="InterPro" id="IPR011013">
    <property type="entry name" value="Gal_mutarotase_sf_dom"/>
</dbReference>
<dbReference type="CDD" id="cd10791">
    <property type="entry name" value="GH38N_AMII_like_1"/>
    <property type="match status" value="1"/>
</dbReference>
<evidence type="ECO:0000313" key="2">
    <source>
        <dbReference type="EMBL" id="TET08947.1"/>
    </source>
</evidence>
<dbReference type="InterPro" id="IPR000602">
    <property type="entry name" value="Glyco_hydro_38_N"/>
</dbReference>
<feature type="domain" description="Glycoside hydrolase family 38 N-terminal" evidence="1">
    <location>
        <begin position="81"/>
        <end position="380"/>
    </location>
</feature>
<dbReference type="SUPFAM" id="SSF88713">
    <property type="entry name" value="Glycoside hydrolase/deacetylase"/>
    <property type="match status" value="1"/>
</dbReference>
<dbReference type="EMBL" id="SOKJ01000322">
    <property type="protein sequence ID" value="TET08947.1"/>
    <property type="molecule type" value="Genomic_DNA"/>
</dbReference>
<comment type="caution">
    <text evidence="2">The sequence shown here is derived from an EMBL/GenBank/DDBJ whole genome shotgun (WGS) entry which is preliminary data.</text>
</comment>
<dbReference type="GO" id="GO:0030246">
    <property type="term" value="F:carbohydrate binding"/>
    <property type="evidence" value="ECO:0007669"/>
    <property type="project" value="InterPro"/>
</dbReference>
<dbReference type="InterPro" id="IPR011330">
    <property type="entry name" value="Glyco_hydro/deAcase_b/a-brl"/>
</dbReference>